<evidence type="ECO:0000259" key="1">
    <source>
        <dbReference type="Pfam" id="PF20078"/>
    </source>
</evidence>
<protein>
    <recommendedName>
        <fullName evidence="1">DUF6473 domain-containing protein</fullName>
    </recommendedName>
</protein>
<dbReference type="AlphaFoldDB" id="A0A1I3LFE4"/>
<dbReference type="EMBL" id="FORA01000002">
    <property type="protein sequence ID" value="SFI83483.1"/>
    <property type="molecule type" value="Genomic_DNA"/>
</dbReference>
<accession>A0A1I3LFE4</accession>
<dbReference type="OrthoDB" id="7838347at2"/>
<name>A0A1I3LFE4_9RHOB</name>
<sequence>MTQPDPAEGLKYYPCRYDTSRIQFRGPRVSLDGPYTAVVGGSEVYGKYVDDPFTDQLAERTGRRVVNLGILNGGLDAFVLDDGVLRVLANAETVVVQAMGAHNMSNRYYTVHPRRNDRFLKQSSQMTQLFRDVDFSDFSFTRHMLSSLKARSPGRFAKVEAELQKAWVARMRLLFSRIPGKRVLLMIENNNDRGLGPEPLFVTIDMLQELEGSIDRVVQCDVSDTMSDASLDEMTFPEKERDAAGQMLTPEGHARVAEALAKAVRRSNGLAA</sequence>
<dbReference type="Proteomes" id="UP000199110">
    <property type="component" value="Unassembled WGS sequence"/>
</dbReference>
<proteinExistence type="predicted"/>
<organism evidence="2 3">
    <name type="scientific">Jannaschia pohangensis</name>
    <dbReference type="NCBI Taxonomy" id="390807"/>
    <lineage>
        <taxon>Bacteria</taxon>
        <taxon>Pseudomonadati</taxon>
        <taxon>Pseudomonadota</taxon>
        <taxon>Alphaproteobacteria</taxon>
        <taxon>Rhodobacterales</taxon>
        <taxon>Roseobacteraceae</taxon>
        <taxon>Jannaschia</taxon>
    </lineage>
</organism>
<dbReference type="STRING" id="390807.SAMN04488095_1505"/>
<dbReference type="Pfam" id="PF20078">
    <property type="entry name" value="DUF6473"/>
    <property type="match status" value="1"/>
</dbReference>
<dbReference type="RefSeq" id="WP_139212304.1">
    <property type="nucleotide sequence ID" value="NZ_FORA01000002.1"/>
</dbReference>
<reference evidence="2 3" key="1">
    <citation type="submission" date="2016-10" db="EMBL/GenBank/DDBJ databases">
        <authorList>
            <person name="de Groot N.N."/>
        </authorList>
    </citation>
    <scope>NUCLEOTIDE SEQUENCE [LARGE SCALE GENOMIC DNA]</scope>
    <source>
        <strain evidence="2 3">DSM 19073</strain>
    </source>
</reference>
<feature type="domain" description="DUF6473" evidence="1">
    <location>
        <begin position="6"/>
        <end position="266"/>
    </location>
</feature>
<dbReference type="InterPro" id="IPR045524">
    <property type="entry name" value="DUF6473"/>
</dbReference>
<evidence type="ECO:0000313" key="2">
    <source>
        <dbReference type="EMBL" id="SFI83483.1"/>
    </source>
</evidence>
<evidence type="ECO:0000313" key="3">
    <source>
        <dbReference type="Proteomes" id="UP000199110"/>
    </source>
</evidence>
<gene>
    <name evidence="2" type="ORF">SAMN04488095_1505</name>
</gene>
<keyword evidence="3" id="KW-1185">Reference proteome</keyword>